<dbReference type="GO" id="GO:0080044">
    <property type="term" value="F:quercetin 7-O-glucosyltransferase activity"/>
    <property type="evidence" value="ECO:0007669"/>
    <property type="project" value="TreeGrafter"/>
</dbReference>
<dbReference type="SUPFAM" id="SSF53756">
    <property type="entry name" value="UDP-Glycosyltransferase/glycogen phosphorylase"/>
    <property type="match status" value="1"/>
</dbReference>
<keyword evidence="3" id="KW-1185">Reference proteome</keyword>
<reference evidence="2 3" key="1">
    <citation type="submission" date="2024-02" db="EMBL/GenBank/DDBJ databases">
        <title>de novo genome assembly of Solanum bulbocastanum strain 11H21.</title>
        <authorList>
            <person name="Hosaka A.J."/>
        </authorList>
    </citation>
    <scope>NUCLEOTIDE SEQUENCE [LARGE SCALE GENOMIC DNA]</scope>
    <source>
        <tissue evidence="2">Young leaves</tissue>
    </source>
</reference>
<evidence type="ECO:0000313" key="3">
    <source>
        <dbReference type="Proteomes" id="UP001371456"/>
    </source>
</evidence>
<dbReference type="Gene3D" id="3.40.50.2000">
    <property type="entry name" value="Glycogen Phosphorylase B"/>
    <property type="match status" value="2"/>
</dbReference>
<evidence type="ECO:0000313" key="2">
    <source>
        <dbReference type="EMBL" id="KAK6772915.1"/>
    </source>
</evidence>
<accession>A0AAN8XYF0</accession>
<proteinExistence type="inferred from homology"/>
<dbReference type="Proteomes" id="UP001371456">
    <property type="component" value="Unassembled WGS sequence"/>
</dbReference>
<dbReference type="PANTHER" id="PTHR11926:SF1560">
    <property type="entry name" value="UDP-GLYCOSYLTRANSFERASE 74E1-RELATED"/>
    <property type="match status" value="1"/>
</dbReference>
<comment type="similarity">
    <text evidence="1">Belongs to the UDP-glycosyltransferase family.</text>
</comment>
<dbReference type="AlphaFoldDB" id="A0AAN8XYF0"/>
<dbReference type="PANTHER" id="PTHR11926">
    <property type="entry name" value="GLUCOSYL/GLUCURONOSYL TRANSFERASES"/>
    <property type="match status" value="1"/>
</dbReference>
<name>A0AAN8XYF0_SOLBU</name>
<evidence type="ECO:0000256" key="1">
    <source>
        <dbReference type="ARBA" id="ARBA00009995"/>
    </source>
</evidence>
<comment type="caution">
    <text evidence="2">The sequence shown here is derived from an EMBL/GenBank/DDBJ whole genome shotgun (WGS) entry which is preliminary data.</text>
</comment>
<protein>
    <submittedName>
        <fullName evidence="2">Uncharacterized protein</fullName>
    </submittedName>
</protein>
<organism evidence="2 3">
    <name type="scientific">Solanum bulbocastanum</name>
    <name type="common">Wild potato</name>
    <dbReference type="NCBI Taxonomy" id="147425"/>
    <lineage>
        <taxon>Eukaryota</taxon>
        <taxon>Viridiplantae</taxon>
        <taxon>Streptophyta</taxon>
        <taxon>Embryophyta</taxon>
        <taxon>Tracheophyta</taxon>
        <taxon>Spermatophyta</taxon>
        <taxon>Magnoliopsida</taxon>
        <taxon>eudicotyledons</taxon>
        <taxon>Gunneridae</taxon>
        <taxon>Pentapetalae</taxon>
        <taxon>asterids</taxon>
        <taxon>lamiids</taxon>
        <taxon>Solanales</taxon>
        <taxon>Solanaceae</taxon>
        <taxon>Solanoideae</taxon>
        <taxon>Solaneae</taxon>
        <taxon>Solanum</taxon>
    </lineage>
</organism>
<dbReference type="EMBL" id="JBANQN010000012">
    <property type="protein sequence ID" value="KAK6772915.1"/>
    <property type="molecule type" value="Genomic_DNA"/>
</dbReference>
<gene>
    <name evidence="2" type="ORF">RDI58_028153</name>
</gene>
<sequence>MEEKTNKSHILVLPIPGQGHINPMVQFSKRLASKGVKKVTLVTIYSISKNMPKEYGLINIESIPHDDESPPQNIDKMLECAMYYHMDPETTKISFDGSYVSLPRLPLLAKEDLPSFIYDTDLYPALRGLIFSQNINFNKADWLFFNTFNALEKEVLDTQSKLSDQLFHQCILTRD</sequence>
<dbReference type="GO" id="GO:0080043">
    <property type="term" value="F:quercetin 3-O-glucosyltransferase activity"/>
    <property type="evidence" value="ECO:0007669"/>
    <property type="project" value="TreeGrafter"/>
</dbReference>